<evidence type="ECO:0000313" key="2">
    <source>
        <dbReference type="EMBL" id="AFM01445.1"/>
    </source>
</evidence>
<dbReference type="eggNOG" id="ENOG50334B7">
    <property type="taxonomic scope" value="Bacteria"/>
</dbReference>
<gene>
    <name evidence="2" type="ordered locus">Desde_3153</name>
</gene>
<accession>I4ABW0</accession>
<keyword evidence="1" id="KW-0472">Membrane</keyword>
<organism evidence="2 3">
    <name type="scientific">Desulfitobacterium dehalogenans (strain ATCC 51507 / DSM 9161 / JW/IU-DC1)</name>
    <dbReference type="NCBI Taxonomy" id="756499"/>
    <lineage>
        <taxon>Bacteria</taxon>
        <taxon>Bacillati</taxon>
        <taxon>Bacillota</taxon>
        <taxon>Clostridia</taxon>
        <taxon>Eubacteriales</taxon>
        <taxon>Desulfitobacteriaceae</taxon>
        <taxon>Desulfitobacterium</taxon>
    </lineage>
</organism>
<dbReference type="KEGG" id="ddh:Desde_3153"/>
<dbReference type="RefSeq" id="WP_014794925.1">
    <property type="nucleotide sequence ID" value="NC_018017.1"/>
</dbReference>
<evidence type="ECO:0000313" key="3">
    <source>
        <dbReference type="Proteomes" id="UP000006053"/>
    </source>
</evidence>
<protein>
    <recommendedName>
        <fullName evidence="4">PrgI family protein</fullName>
    </recommendedName>
</protein>
<dbReference type="EMBL" id="CP003348">
    <property type="protein sequence ID" value="AFM01445.1"/>
    <property type="molecule type" value="Genomic_DNA"/>
</dbReference>
<keyword evidence="1" id="KW-0812">Transmembrane</keyword>
<dbReference type="AlphaFoldDB" id="I4ABW0"/>
<reference evidence="3" key="1">
    <citation type="submission" date="2012-06" db="EMBL/GenBank/DDBJ databases">
        <title>Complete sequence of Desulfitobacterium dehalogenans ATCC 51507.</title>
        <authorList>
            <person name="Lucas S."/>
            <person name="Han J."/>
            <person name="Lapidus A."/>
            <person name="Cheng J.-F."/>
            <person name="Goodwin L."/>
            <person name="Pitluck S."/>
            <person name="Peters L."/>
            <person name="Ovchinnikova G."/>
            <person name="Teshima H."/>
            <person name="Detter J.C."/>
            <person name="Han C."/>
            <person name="Tapia R."/>
            <person name="Land M."/>
            <person name="Hauser L."/>
            <person name="Kyrpides N."/>
            <person name="Ivanova N."/>
            <person name="Pagani I."/>
            <person name="Kruse T."/>
            <person name="de Vos W.M."/>
            <person name="Smidt H."/>
            <person name="Woyke T."/>
        </authorList>
    </citation>
    <scope>NUCLEOTIDE SEQUENCE [LARGE SCALE GENOMIC DNA]</scope>
    <source>
        <strain evidence="3">ATCC 51507 / DSM 9161 / JW/IU-DC1</strain>
    </source>
</reference>
<sequence length="110" mass="12324">MEKENSGNTLYIPVGIKSKPEFFDGFGKDELRQAGLICLVGGVMDIIFLLVTWNVSVSIVSMMVIGAGSVMMTIKDRTNLSAIDQVKNMLHFAKSQKEYPYVALNEWKFK</sequence>
<evidence type="ECO:0008006" key="4">
    <source>
        <dbReference type="Google" id="ProtNLM"/>
    </source>
</evidence>
<dbReference type="OrthoDB" id="1848927at2"/>
<dbReference type="HOGENOM" id="CLU_173126_0_0_9"/>
<reference evidence="2 3" key="2">
    <citation type="journal article" date="2015" name="J. Bacteriol.">
        <title>Genomic, proteomic, and biochemical analysis of the organohalide respiratory pathway in Desulfitobacterium dehalogenans.</title>
        <authorList>
            <person name="Kruse T."/>
            <person name="van de Pas B.A."/>
            <person name="Atteia A."/>
            <person name="Krab K."/>
            <person name="Hagen W.R."/>
            <person name="Goodwin L."/>
            <person name="Chain P."/>
            <person name="Boeren S."/>
            <person name="Maphosa F."/>
            <person name="Schraa G."/>
            <person name="de Vos W.M."/>
            <person name="van der Oost J."/>
            <person name="Smidt H."/>
            <person name="Stams A.J."/>
        </authorList>
    </citation>
    <scope>NUCLEOTIDE SEQUENCE [LARGE SCALE GENOMIC DNA]</scope>
    <source>
        <strain evidence="3">ATCC 51507 / DSM 9161 / JW/IU-DC1</strain>
    </source>
</reference>
<keyword evidence="1" id="KW-1133">Transmembrane helix</keyword>
<feature type="transmembrane region" description="Helical" evidence="1">
    <location>
        <begin position="57"/>
        <end position="74"/>
    </location>
</feature>
<dbReference type="STRING" id="756499.Desde_3153"/>
<evidence type="ECO:0000256" key="1">
    <source>
        <dbReference type="SAM" id="Phobius"/>
    </source>
</evidence>
<keyword evidence="3" id="KW-1185">Reference proteome</keyword>
<proteinExistence type="predicted"/>
<name>I4ABW0_DESDJ</name>
<dbReference type="Proteomes" id="UP000006053">
    <property type="component" value="Chromosome"/>
</dbReference>